<dbReference type="OrthoDB" id="938346at2"/>
<reference evidence="3" key="1">
    <citation type="submission" date="2017-02" db="EMBL/GenBank/DDBJ databases">
        <authorList>
            <person name="Varghese N."/>
            <person name="Submissions S."/>
        </authorList>
    </citation>
    <scope>NUCLEOTIDE SEQUENCE [LARGE SCALE GENOMIC DNA]</scope>
    <source>
        <strain evidence="3">DSM 22224</strain>
    </source>
</reference>
<evidence type="ECO:0000313" key="3">
    <source>
        <dbReference type="Proteomes" id="UP000190367"/>
    </source>
</evidence>
<protein>
    <recommendedName>
        <fullName evidence="4">DUF3828 domain-containing protein</fullName>
    </recommendedName>
</protein>
<evidence type="ECO:0000256" key="1">
    <source>
        <dbReference type="SAM" id="SignalP"/>
    </source>
</evidence>
<organism evidence="2 3">
    <name type="scientific">Chitinophaga eiseniae</name>
    <dbReference type="NCBI Taxonomy" id="634771"/>
    <lineage>
        <taxon>Bacteria</taxon>
        <taxon>Pseudomonadati</taxon>
        <taxon>Bacteroidota</taxon>
        <taxon>Chitinophagia</taxon>
        <taxon>Chitinophagales</taxon>
        <taxon>Chitinophagaceae</taxon>
        <taxon>Chitinophaga</taxon>
    </lineage>
</organism>
<dbReference type="EMBL" id="FUWZ01000005">
    <property type="protein sequence ID" value="SKA41836.1"/>
    <property type="molecule type" value="Genomic_DNA"/>
</dbReference>
<accession>A0A1T4TMZ8</accession>
<dbReference type="Proteomes" id="UP000190367">
    <property type="component" value="Unassembled WGS sequence"/>
</dbReference>
<name>A0A1T4TMZ8_9BACT</name>
<keyword evidence="3" id="KW-1185">Reference proteome</keyword>
<feature type="signal peptide" evidence="1">
    <location>
        <begin position="1"/>
        <end position="22"/>
    </location>
</feature>
<dbReference type="RefSeq" id="WP_078672316.1">
    <property type="nucleotide sequence ID" value="NZ_FUWZ01000005.1"/>
</dbReference>
<feature type="chain" id="PRO_5013069376" description="DUF3828 domain-containing protein" evidence="1">
    <location>
        <begin position="23"/>
        <end position="175"/>
    </location>
</feature>
<proteinExistence type="predicted"/>
<evidence type="ECO:0000313" key="2">
    <source>
        <dbReference type="EMBL" id="SKA41836.1"/>
    </source>
</evidence>
<sequence>MKLQVFCIAFFLALFAFHPLSAQQNSPSLPVKKLFTLLDNPNSPVNQEDQCFKEVDGMDILKLNKPNIKTYLNNLRNTGLFSPAYLAEKEKYYQEMEKYIKKDGYASGRDSDEYTLSQDPPEHKEVLAVLQKTTPVIIGNTATITLRFKNYPTYKLIYKLVKVNNDWLIDGIRSN</sequence>
<keyword evidence="1" id="KW-0732">Signal</keyword>
<dbReference type="AlphaFoldDB" id="A0A1T4TMZ8"/>
<evidence type="ECO:0008006" key="4">
    <source>
        <dbReference type="Google" id="ProtNLM"/>
    </source>
</evidence>
<gene>
    <name evidence="2" type="ORF">SAMN04488128_105527</name>
</gene>